<evidence type="ECO:0000259" key="4">
    <source>
        <dbReference type="Pfam" id="PF24850"/>
    </source>
</evidence>
<evidence type="ECO:0000256" key="2">
    <source>
        <dbReference type="HAMAP-Rule" id="MF_01867"/>
    </source>
</evidence>
<evidence type="ECO:0000259" key="3">
    <source>
        <dbReference type="Pfam" id="PF10079"/>
    </source>
</evidence>
<dbReference type="GO" id="GO:0016874">
    <property type="term" value="F:ligase activity"/>
    <property type="evidence" value="ECO:0007669"/>
    <property type="project" value="UniProtKB-UniRule"/>
</dbReference>
<dbReference type="EMBL" id="OU015584">
    <property type="protein sequence ID" value="CAG5080354.1"/>
    <property type="molecule type" value="Genomic_DNA"/>
</dbReference>
<keyword evidence="6" id="KW-1185">Reference proteome</keyword>
<reference evidence="5" key="1">
    <citation type="submission" date="2021-04" db="EMBL/GenBank/DDBJ databases">
        <authorList>
            <person name="Rodrigo-Torres L."/>
            <person name="Arahal R. D."/>
            <person name="Lucena T."/>
        </authorList>
    </citation>
    <scope>NUCLEOTIDE SEQUENCE</scope>
    <source>
        <strain evidence="5">AS29M-1</strain>
    </source>
</reference>
<feature type="domain" description="Bacillithiol biosynthesis BshC C-terminal coiled-coil" evidence="4">
    <location>
        <begin position="366"/>
        <end position="521"/>
    </location>
</feature>
<dbReference type="RefSeq" id="WP_258541479.1">
    <property type="nucleotide sequence ID" value="NZ_OU015584.1"/>
</dbReference>
<comment type="similarity">
    <text evidence="2">Belongs to the BshC family.</text>
</comment>
<name>A0A916JLQ5_9FLAO</name>
<dbReference type="EC" id="6.-.-.-" evidence="2"/>
<dbReference type="InterPro" id="IPR011199">
    <property type="entry name" value="Bacillithiol_biosynth_BshC"/>
</dbReference>
<accession>A0A916JLQ5</accession>
<dbReference type="HAMAP" id="MF_01867">
    <property type="entry name" value="BshC"/>
    <property type="match status" value="1"/>
</dbReference>
<evidence type="ECO:0000313" key="5">
    <source>
        <dbReference type="EMBL" id="CAG5080354.1"/>
    </source>
</evidence>
<sequence>MSNSSCAHIPRVGGTKLIQDYISGSEKLKPFIEAFPDLDELLDKASRRVFSEEDRKTLFDAVSKQYEQAGMITPSNWSSIKQENAFTITTGHQLSLFGGPKYFIYKIVSVLKLVKSLNESQQELNFLPIFWMASEDHDFDEVNQVKIFDHVLSSNQQKTGPMGRIDPDTFDSVFEELKEILGTSQEATELIQLFTDAFEQRSWASFTRYWVNEIFNGEVIIIDGDDRELKKMFVPVVHSELNEQITDKKVTSTNEQLEELGYHIQVSHRAVNLFYIEDGIRERIGYLNGQHKVHNLSRCLKRQDVINHPESISPNALLRPVYQETILPNIAYVGGPGELAYWFQLKALFTELKTSFPLLVLRDSFLFVKEKDELLLEKLGMGLSDLQHRDEQLQKEYILKNGLKQIDFAKEREDLNEIISQLNTKVSEMHRNYHPMIEAERAKIEKFINKLEVRAMRDAKFREELNINKLLKLRATYFPGGGLVERTSSFMEEYISLGKQLYMELLMDASNPLDSRIKVITVNK</sequence>
<dbReference type="InterPro" id="IPR055398">
    <property type="entry name" value="Rossmann-like_BshC"/>
</dbReference>
<dbReference type="Pfam" id="PF10079">
    <property type="entry name" value="Rossmann-like_BshC"/>
    <property type="match status" value="1"/>
</dbReference>
<dbReference type="InterPro" id="IPR055399">
    <property type="entry name" value="CC_BshC"/>
</dbReference>
<gene>
    <name evidence="2 5" type="primary">bshC</name>
    <name evidence="5" type="ORF">CRYO30217_01270</name>
</gene>
<feature type="domain" description="Bacillithiol biosynthesis BshC N-terminal Rossmann-like" evidence="3">
    <location>
        <begin position="14"/>
        <end position="362"/>
    </location>
</feature>
<dbReference type="Pfam" id="PF24850">
    <property type="entry name" value="CC_BshC"/>
    <property type="match status" value="1"/>
</dbReference>
<protein>
    <recommendedName>
        <fullName evidence="2">Putative cysteine ligase BshC</fullName>
        <ecNumber evidence="2">6.-.-.-</ecNumber>
    </recommendedName>
</protein>
<dbReference type="Proteomes" id="UP000683507">
    <property type="component" value="Chromosome"/>
</dbReference>
<dbReference type="KEGG" id="ptan:CRYO30217_01270"/>
<evidence type="ECO:0000256" key="1">
    <source>
        <dbReference type="ARBA" id="ARBA00022598"/>
    </source>
</evidence>
<dbReference type="AlphaFoldDB" id="A0A916JLQ5"/>
<dbReference type="NCBIfam" id="TIGR03998">
    <property type="entry name" value="thiol_BshC"/>
    <property type="match status" value="1"/>
</dbReference>
<evidence type="ECO:0000313" key="6">
    <source>
        <dbReference type="Proteomes" id="UP000683507"/>
    </source>
</evidence>
<keyword evidence="1 2" id="KW-0436">Ligase</keyword>
<organism evidence="5 6">
    <name type="scientific">Parvicella tangerina</name>
    <dbReference type="NCBI Taxonomy" id="2829795"/>
    <lineage>
        <taxon>Bacteria</taxon>
        <taxon>Pseudomonadati</taxon>
        <taxon>Bacteroidota</taxon>
        <taxon>Flavobacteriia</taxon>
        <taxon>Flavobacteriales</taxon>
        <taxon>Parvicellaceae</taxon>
        <taxon>Parvicella</taxon>
    </lineage>
</organism>
<proteinExistence type="inferred from homology"/>